<dbReference type="GO" id="GO:0050545">
    <property type="term" value="F:sulfopyruvate decarboxylase activity"/>
    <property type="evidence" value="ECO:0007669"/>
    <property type="project" value="TreeGrafter"/>
</dbReference>
<protein>
    <recommendedName>
        <fullName evidence="4 8">Probable 2-phosphosulfolactate phosphatase</fullName>
        <ecNumber evidence="3 8">3.1.3.71</ecNumber>
    </recommendedName>
</protein>
<organism evidence="9 10">
    <name type="scientific">Thermosediminibacter litoriperuensis</name>
    <dbReference type="NCBI Taxonomy" id="291989"/>
    <lineage>
        <taxon>Bacteria</taxon>
        <taxon>Bacillati</taxon>
        <taxon>Bacillota</taxon>
        <taxon>Clostridia</taxon>
        <taxon>Thermosediminibacterales</taxon>
        <taxon>Thermosediminibacteraceae</taxon>
        <taxon>Thermosediminibacter</taxon>
    </lineage>
</organism>
<gene>
    <name evidence="8" type="primary">comB</name>
    <name evidence="9" type="ORF">LZ11_01430</name>
</gene>
<dbReference type="RefSeq" id="WP_148867189.1">
    <property type="nucleotide sequence ID" value="NZ_VNHO01000013.1"/>
</dbReference>
<comment type="similarity">
    <text evidence="2 8">Belongs to the ComB family.</text>
</comment>
<evidence type="ECO:0000256" key="5">
    <source>
        <dbReference type="ARBA" id="ARBA00022801"/>
    </source>
</evidence>
<evidence type="ECO:0000256" key="7">
    <source>
        <dbReference type="ARBA" id="ARBA00033711"/>
    </source>
</evidence>
<dbReference type="OrthoDB" id="4913at2"/>
<evidence type="ECO:0000256" key="4">
    <source>
        <dbReference type="ARBA" id="ARBA00021948"/>
    </source>
</evidence>
<comment type="catalytic activity">
    <reaction evidence="7 8">
        <text>(2R)-O-phospho-3-sulfolactate + H2O = (2R)-3-sulfolactate + phosphate</text>
        <dbReference type="Rhea" id="RHEA:23416"/>
        <dbReference type="ChEBI" id="CHEBI:15377"/>
        <dbReference type="ChEBI" id="CHEBI:15597"/>
        <dbReference type="ChEBI" id="CHEBI:43474"/>
        <dbReference type="ChEBI" id="CHEBI:58738"/>
        <dbReference type="EC" id="3.1.3.71"/>
    </reaction>
</comment>
<evidence type="ECO:0000256" key="2">
    <source>
        <dbReference type="ARBA" id="ARBA00009997"/>
    </source>
</evidence>
<proteinExistence type="inferred from homology"/>
<reference evidence="9 10" key="1">
    <citation type="submission" date="2019-07" db="EMBL/GenBank/DDBJ databases">
        <title>Genomic Encyclopedia of Type Strains, Phase I: the one thousand microbial genomes (KMG-I) project.</title>
        <authorList>
            <person name="Kyrpides N."/>
        </authorList>
    </citation>
    <scope>NUCLEOTIDE SEQUENCE [LARGE SCALE GENOMIC DNA]</scope>
    <source>
        <strain evidence="9 10">DSM 16647</strain>
    </source>
</reference>
<evidence type="ECO:0000256" key="1">
    <source>
        <dbReference type="ARBA" id="ARBA00001946"/>
    </source>
</evidence>
<accession>A0A5S5AQB4</accession>
<keyword evidence="10" id="KW-1185">Reference proteome</keyword>
<evidence type="ECO:0000313" key="9">
    <source>
        <dbReference type="EMBL" id="TYP54220.1"/>
    </source>
</evidence>
<name>A0A5S5AQB4_9FIRM</name>
<evidence type="ECO:0000256" key="3">
    <source>
        <dbReference type="ARBA" id="ARBA00012953"/>
    </source>
</evidence>
<dbReference type="AlphaFoldDB" id="A0A5S5AQB4"/>
<dbReference type="FunFam" id="3.90.1560.10:FF:000001">
    <property type="entry name" value="Probable 2-phosphosulfolactate phosphatase"/>
    <property type="match status" value="1"/>
</dbReference>
<keyword evidence="5 8" id="KW-0378">Hydrolase</keyword>
<dbReference type="PANTHER" id="PTHR37311">
    <property type="entry name" value="2-PHOSPHOSULFOLACTATE PHOSPHATASE-RELATED"/>
    <property type="match status" value="1"/>
</dbReference>
<dbReference type="EC" id="3.1.3.71" evidence="3 8"/>
<dbReference type="Gene3D" id="3.90.1560.10">
    <property type="entry name" value="ComB-like"/>
    <property type="match status" value="1"/>
</dbReference>
<dbReference type="InterPro" id="IPR036702">
    <property type="entry name" value="ComB-like_sf"/>
</dbReference>
<comment type="cofactor">
    <cofactor evidence="1 8">
        <name>Mg(2+)</name>
        <dbReference type="ChEBI" id="CHEBI:18420"/>
    </cofactor>
</comment>
<dbReference type="InterPro" id="IPR005238">
    <property type="entry name" value="ComB-like"/>
</dbReference>
<dbReference type="HAMAP" id="MF_00490">
    <property type="entry name" value="ComB"/>
    <property type="match status" value="1"/>
</dbReference>
<dbReference type="GO" id="GO:0000287">
    <property type="term" value="F:magnesium ion binding"/>
    <property type="evidence" value="ECO:0007669"/>
    <property type="project" value="UniProtKB-UniRule"/>
</dbReference>
<dbReference type="Pfam" id="PF04029">
    <property type="entry name" value="2-ph_phosp"/>
    <property type="match status" value="1"/>
</dbReference>
<sequence>MFIEVYPTAQSVKDLNGKTAIVIDVLRATSVITTALHNGAERVIPVPSVEDAFRLARDLKYNSLLGGERGAVKIPGFDLGNSPLEYKKELVAGKTVILTTSNGTKAIKASESAEHILIGCFLNASAAAGKALQFALSSETPGVAVVCAGTLGEFSLDDAACAGLIVDSLVRNIERMNEIPELSDLAFACRDLYLEHRHDLKAFISHAAHFKRLLGLGLEKDIDYCLQRDVINCVPVYDKRTPIIDVPLITLFTNPPF</sequence>
<dbReference type="PANTHER" id="PTHR37311:SF1">
    <property type="entry name" value="2-PHOSPHOSULFOLACTATE PHOSPHATASE-RELATED"/>
    <property type="match status" value="1"/>
</dbReference>
<dbReference type="EMBL" id="VNHO01000013">
    <property type="protein sequence ID" value="TYP54220.1"/>
    <property type="molecule type" value="Genomic_DNA"/>
</dbReference>
<dbReference type="GO" id="GO:0050532">
    <property type="term" value="F:2-phosphosulfolactate phosphatase activity"/>
    <property type="evidence" value="ECO:0007669"/>
    <property type="project" value="UniProtKB-UniRule"/>
</dbReference>
<evidence type="ECO:0000256" key="8">
    <source>
        <dbReference type="HAMAP-Rule" id="MF_00490"/>
    </source>
</evidence>
<evidence type="ECO:0000313" key="10">
    <source>
        <dbReference type="Proteomes" id="UP000322294"/>
    </source>
</evidence>
<dbReference type="SUPFAM" id="SSF142823">
    <property type="entry name" value="ComB-like"/>
    <property type="match status" value="1"/>
</dbReference>
<evidence type="ECO:0000256" key="6">
    <source>
        <dbReference type="ARBA" id="ARBA00022842"/>
    </source>
</evidence>
<keyword evidence="6 8" id="KW-0460">Magnesium</keyword>
<dbReference type="Proteomes" id="UP000322294">
    <property type="component" value="Unassembled WGS sequence"/>
</dbReference>
<comment type="caution">
    <text evidence="9">The sequence shown here is derived from an EMBL/GenBank/DDBJ whole genome shotgun (WGS) entry which is preliminary data.</text>
</comment>